<evidence type="ECO:0000256" key="3">
    <source>
        <dbReference type="ARBA" id="ARBA00007571"/>
    </source>
</evidence>
<comment type="catalytic activity">
    <reaction evidence="1 10">
        <text>N-(5-phospho-beta-D-ribosyl)anthranilate = 1-(2-carboxyphenylamino)-1-deoxy-D-ribulose 5-phosphate</text>
        <dbReference type="Rhea" id="RHEA:21540"/>
        <dbReference type="ChEBI" id="CHEBI:18277"/>
        <dbReference type="ChEBI" id="CHEBI:58613"/>
        <dbReference type="EC" id="5.3.1.24"/>
    </reaction>
</comment>
<feature type="domain" description="N-(5'phosphoribosyl) anthranilate isomerase (PRAI)" evidence="11">
    <location>
        <begin position="4"/>
        <end position="199"/>
    </location>
</feature>
<dbReference type="NCBIfam" id="NF002298">
    <property type="entry name" value="PRK01222.1-4"/>
    <property type="match status" value="1"/>
</dbReference>
<evidence type="ECO:0000259" key="11">
    <source>
        <dbReference type="Pfam" id="PF00697"/>
    </source>
</evidence>
<dbReference type="NCBIfam" id="NF002299">
    <property type="entry name" value="PRK01222.1-6"/>
    <property type="match status" value="1"/>
</dbReference>
<reference evidence="12 13" key="2">
    <citation type="submission" date="2016-03" db="EMBL/GenBank/DDBJ databases">
        <title>New uncultured bacterium of the family Gallionellaceae from acid mine drainage: description and reconstruction of genome based on metagenomic analysis of microbial community.</title>
        <authorList>
            <person name="Kadnikov V."/>
            <person name="Ivasenko D."/>
            <person name="Beletsky A."/>
            <person name="Mardanov A."/>
            <person name="Danilova E."/>
            <person name="Pimenov N."/>
            <person name="Karnachuk O."/>
            <person name="Ravin N."/>
        </authorList>
    </citation>
    <scope>NUCLEOTIDE SEQUENCE [LARGE SCALE GENOMIC DNA]</scope>
    <source>
        <strain evidence="12">ShG14-8</strain>
    </source>
</reference>
<evidence type="ECO:0000256" key="9">
    <source>
        <dbReference type="ARBA" id="ARBA00023235"/>
    </source>
</evidence>
<dbReference type="CDD" id="cd00405">
    <property type="entry name" value="PRAI"/>
    <property type="match status" value="1"/>
</dbReference>
<name>A0A139BU07_9PROT</name>
<protein>
    <recommendedName>
        <fullName evidence="5 10">N-(5'-phosphoribosyl)anthranilate isomerase</fullName>
        <shortName evidence="10">PRAI</shortName>
        <ecNumber evidence="4 10">5.3.1.24</ecNumber>
    </recommendedName>
</protein>
<dbReference type="Pfam" id="PF00697">
    <property type="entry name" value="PRAI"/>
    <property type="match status" value="1"/>
</dbReference>
<dbReference type="InterPro" id="IPR013785">
    <property type="entry name" value="Aldolase_TIM"/>
</dbReference>
<keyword evidence="7 10" id="KW-0822">Tryptophan biosynthesis</keyword>
<evidence type="ECO:0000256" key="7">
    <source>
        <dbReference type="ARBA" id="ARBA00022822"/>
    </source>
</evidence>
<evidence type="ECO:0000256" key="8">
    <source>
        <dbReference type="ARBA" id="ARBA00023141"/>
    </source>
</evidence>
<keyword evidence="6 10" id="KW-0028">Amino-acid biosynthesis</keyword>
<accession>A0A139BU07</accession>
<evidence type="ECO:0000256" key="10">
    <source>
        <dbReference type="HAMAP-Rule" id="MF_00135"/>
    </source>
</evidence>
<evidence type="ECO:0000256" key="4">
    <source>
        <dbReference type="ARBA" id="ARBA00012572"/>
    </source>
</evidence>
<dbReference type="PANTHER" id="PTHR42894">
    <property type="entry name" value="N-(5'-PHOSPHORIBOSYL)ANTHRANILATE ISOMERASE"/>
    <property type="match status" value="1"/>
</dbReference>
<keyword evidence="8 10" id="KW-0057">Aromatic amino acid biosynthesis</keyword>
<dbReference type="EC" id="5.3.1.24" evidence="4 10"/>
<comment type="caution">
    <text evidence="12">The sequence shown here is derived from an EMBL/GenBank/DDBJ whole genome shotgun (WGS) entry which is preliminary data.</text>
</comment>
<dbReference type="Proteomes" id="UP000070578">
    <property type="component" value="Unassembled WGS sequence"/>
</dbReference>
<dbReference type="Gene3D" id="3.20.20.70">
    <property type="entry name" value="Aldolase class I"/>
    <property type="match status" value="1"/>
</dbReference>
<reference evidence="12 13" key="1">
    <citation type="submission" date="2016-02" db="EMBL/GenBank/DDBJ databases">
        <authorList>
            <person name="Wen L."/>
            <person name="He K."/>
            <person name="Yang H."/>
        </authorList>
    </citation>
    <scope>NUCLEOTIDE SEQUENCE [LARGE SCALE GENOMIC DNA]</scope>
    <source>
        <strain evidence="12">ShG14-8</strain>
    </source>
</reference>
<dbReference type="InterPro" id="IPR001240">
    <property type="entry name" value="PRAI_dom"/>
</dbReference>
<dbReference type="EMBL" id="LSLI01000029">
    <property type="protein sequence ID" value="KXS32454.1"/>
    <property type="molecule type" value="Genomic_DNA"/>
</dbReference>
<dbReference type="PATRIC" id="fig|1796491.3.peg.1574"/>
<dbReference type="InterPro" id="IPR011060">
    <property type="entry name" value="RibuloseP-bd_barrel"/>
</dbReference>
<dbReference type="InterPro" id="IPR044643">
    <property type="entry name" value="TrpF_fam"/>
</dbReference>
<dbReference type="PANTHER" id="PTHR42894:SF1">
    <property type="entry name" value="N-(5'-PHOSPHORIBOSYL)ANTHRANILATE ISOMERASE"/>
    <property type="match status" value="1"/>
</dbReference>
<dbReference type="FunFam" id="3.20.20.70:FF:000075">
    <property type="entry name" value="Tryptophan biosynthesis protein TRP1"/>
    <property type="match status" value="1"/>
</dbReference>
<comment type="pathway">
    <text evidence="2 10">Amino-acid biosynthesis; L-tryptophan biosynthesis; L-tryptophan from chorismate: step 3/5.</text>
</comment>
<sequence length="210" mass="22283">MTRVKICGITRVEDALAAARNGADAIGLVFYERSPRHVSVAQAKQLAGALPPFVTIVGLFVNAEAAFVREVLANVPLDLLQFHGDETPEYCAQFNKPFLKAIRVKAGVNLLQCASDFRGARGLLLDAHVEGIPGGTGTAFDWELIPGDLPLPVILSGGLDAENAAAAIEQVRPYALDVSSGVEASKGIKDAAKIAAFINEVKHIDLQLSR</sequence>
<dbReference type="SUPFAM" id="SSF51366">
    <property type="entry name" value="Ribulose-phoshate binding barrel"/>
    <property type="match status" value="1"/>
</dbReference>
<organism evidence="12 13">
    <name type="scientific">Candidatus Gallionella acididurans</name>
    <dbReference type="NCBI Taxonomy" id="1796491"/>
    <lineage>
        <taxon>Bacteria</taxon>
        <taxon>Pseudomonadati</taxon>
        <taxon>Pseudomonadota</taxon>
        <taxon>Betaproteobacteria</taxon>
        <taxon>Nitrosomonadales</taxon>
        <taxon>Gallionellaceae</taxon>
        <taxon>Gallionella</taxon>
    </lineage>
</organism>
<evidence type="ECO:0000256" key="2">
    <source>
        <dbReference type="ARBA" id="ARBA00004664"/>
    </source>
</evidence>
<evidence type="ECO:0000313" key="13">
    <source>
        <dbReference type="Proteomes" id="UP000070578"/>
    </source>
</evidence>
<evidence type="ECO:0000256" key="1">
    <source>
        <dbReference type="ARBA" id="ARBA00001164"/>
    </source>
</evidence>
<evidence type="ECO:0000313" key="12">
    <source>
        <dbReference type="EMBL" id="KXS32454.1"/>
    </source>
</evidence>
<evidence type="ECO:0000256" key="5">
    <source>
        <dbReference type="ARBA" id="ARBA00022272"/>
    </source>
</evidence>
<dbReference type="UniPathway" id="UPA00035">
    <property type="reaction ID" value="UER00042"/>
</dbReference>
<dbReference type="GO" id="GO:0004640">
    <property type="term" value="F:phosphoribosylanthranilate isomerase activity"/>
    <property type="evidence" value="ECO:0007669"/>
    <property type="project" value="UniProtKB-UniRule"/>
</dbReference>
<dbReference type="GO" id="GO:0000162">
    <property type="term" value="P:L-tryptophan biosynthetic process"/>
    <property type="evidence" value="ECO:0007669"/>
    <property type="project" value="UniProtKB-UniRule"/>
</dbReference>
<dbReference type="AlphaFoldDB" id="A0A139BU07"/>
<keyword evidence="9 10" id="KW-0413">Isomerase</keyword>
<proteinExistence type="inferred from homology"/>
<gene>
    <name evidence="10" type="primary">trpF</name>
    <name evidence="12" type="ORF">AWT59_1434</name>
</gene>
<comment type="similarity">
    <text evidence="3 10">Belongs to the TrpF family.</text>
</comment>
<evidence type="ECO:0000256" key="6">
    <source>
        <dbReference type="ARBA" id="ARBA00022605"/>
    </source>
</evidence>
<dbReference type="HAMAP" id="MF_00135">
    <property type="entry name" value="PRAI"/>
    <property type="match status" value="1"/>
</dbReference>